<evidence type="ECO:0008006" key="5">
    <source>
        <dbReference type="Google" id="ProtNLM"/>
    </source>
</evidence>
<feature type="compositionally biased region" description="Low complexity" evidence="1">
    <location>
        <begin position="12"/>
        <end position="24"/>
    </location>
</feature>
<dbReference type="PANTHER" id="PTHR37488">
    <property type="entry name" value="DUF1275 DOMAIN-CONTAINING PROTEIN"/>
    <property type="match status" value="1"/>
</dbReference>
<dbReference type="Pfam" id="PF06912">
    <property type="entry name" value="DUF1275"/>
    <property type="match status" value="1"/>
</dbReference>
<gene>
    <name evidence="3" type="ORF">H1R20_g10416</name>
</gene>
<keyword evidence="4" id="KW-1185">Reference proteome</keyword>
<dbReference type="InterPro" id="IPR010699">
    <property type="entry name" value="DUF1275"/>
</dbReference>
<dbReference type="EMBL" id="JANBPK010001049">
    <property type="protein sequence ID" value="KAJ2926698.1"/>
    <property type="molecule type" value="Genomic_DNA"/>
</dbReference>
<keyword evidence="2" id="KW-0812">Transmembrane</keyword>
<accession>A0A9W8J614</accession>
<evidence type="ECO:0000313" key="4">
    <source>
        <dbReference type="Proteomes" id="UP001140091"/>
    </source>
</evidence>
<dbReference type="AlphaFoldDB" id="A0A9W8J614"/>
<sequence length="291" mass="30729">MAHDPEGEKVPASGSTTTHASSTTVEGKDVEHGKAGEGFSLWQYLQADVDPKETIAPLAAFSFMTGYIDVISFSAIFVWCGFQTGNFAQLGLAIARLWEGGVQNFRIADQQALCSLISFNLGAALGRIGDKVGAQKRIWLVAGTFIQALLTMAGAIAFWKSGQPSLANERDQPAWSNALTFVGLAFISASLGLQGVLGKRLNTAFGTTIVLTTVWVELMTDPSLLKIHKKVLSRDHRLIAAVSLFLGAFIGRAILAALGTAGTLGVGVGLRVLIALSWVFVPQKPKAGAAA</sequence>
<feature type="transmembrane region" description="Helical" evidence="2">
    <location>
        <begin position="179"/>
        <end position="197"/>
    </location>
</feature>
<feature type="transmembrane region" description="Helical" evidence="2">
    <location>
        <begin position="58"/>
        <end position="82"/>
    </location>
</feature>
<name>A0A9W8J614_9AGAR</name>
<feature type="transmembrane region" description="Helical" evidence="2">
    <location>
        <begin position="238"/>
        <end position="258"/>
    </location>
</feature>
<feature type="transmembrane region" description="Helical" evidence="2">
    <location>
        <begin position="138"/>
        <end position="159"/>
    </location>
</feature>
<reference evidence="3" key="1">
    <citation type="submission" date="2022-06" db="EMBL/GenBank/DDBJ databases">
        <title>Genome Sequence of Candolleomyces eurysporus.</title>
        <authorList>
            <person name="Buettner E."/>
        </authorList>
    </citation>
    <scope>NUCLEOTIDE SEQUENCE</scope>
    <source>
        <strain evidence="3">VTCC 930004</strain>
    </source>
</reference>
<evidence type="ECO:0000313" key="3">
    <source>
        <dbReference type="EMBL" id="KAJ2926698.1"/>
    </source>
</evidence>
<proteinExistence type="predicted"/>
<feature type="non-terminal residue" evidence="3">
    <location>
        <position position="1"/>
    </location>
</feature>
<evidence type="ECO:0000256" key="2">
    <source>
        <dbReference type="SAM" id="Phobius"/>
    </source>
</evidence>
<keyword evidence="2" id="KW-0472">Membrane</keyword>
<dbReference type="Proteomes" id="UP001140091">
    <property type="component" value="Unassembled WGS sequence"/>
</dbReference>
<organism evidence="3 4">
    <name type="scientific">Candolleomyces eurysporus</name>
    <dbReference type="NCBI Taxonomy" id="2828524"/>
    <lineage>
        <taxon>Eukaryota</taxon>
        <taxon>Fungi</taxon>
        <taxon>Dikarya</taxon>
        <taxon>Basidiomycota</taxon>
        <taxon>Agaricomycotina</taxon>
        <taxon>Agaricomycetes</taxon>
        <taxon>Agaricomycetidae</taxon>
        <taxon>Agaricales</taxon>
        <taxon>Agaricineae</taxon>
        <taxon>Psathyrellaceae</taxon>
        <taxon>Candolleomyces</taxon>
    </lineage>
</organism>
<dbReference type="OrthoDB" id="5288586at2759"/>
<feature type="region of interest" description="Disordered" evidence="1">
    <location>
        <begin position="1"/>
        <end position="30"/>
    </location>
</feature>
<keyword evidence="2" id="KW-1133">Transmembrane helix</keyword>
<evidence type="ECO:0000256" key="1">
    <source>
        <dbReference type="SAM" id="MobiDB-lite"/>
    </source>
</evidence>
<feature type="transmembrane region" description="Helical" evidence="2">
    <location>
        <begin position="264"/>
        <end position="281"/>
    </location>
</feature>
<comment type="caution">
    <text evidence="3">The sequence shown here is derived from an EMBL/GenBank/DDBJ whole genome shotgun (WGS) entry which is preliminary data.</text>
</comment>
<protein>
    <recommendedName>
        <fullName evidence="5">DUF1275 domain protein</fullName>
    </recommendedName>
</protein>
<dbReference type="PANTHER" id="PTHR37488:SF2">
    <property type="entry name" value="DUF1275 DOMAIN-CONTAINING PROTEIN"/>
    <property type="match status" value="1"/>
</dbReference>